<evidence type="ECO:0000256" key="4">
    <source>
        <dbReference type="ARBA" id="ARBA00023136"/>
    </source>
</evidence>
<dbReference type="CDD" id="cd05716">
    <property type="entry name" value="IgV_pIgR_like"/>
    <property type="match status" value="1"/>
</dbReference>
<proteinExistence type="predicted"/>
<evidence type="ECO:0000256" key="3">
    <source>
        <dbReference type="ARBA" id="ARBA00022729"/>
    </source>
</evidence>
<dbReference type="InParanoid" id="A0A5F9CYN0"/>
<dbReference type="Gene3D" id="2.60.40.10">
    <property type="entry name" value="Immunoglobulins"/>
    <property type="match status" value="1"/>
</dbReference>
<dbReference type="SMART" id="SM00409">
    <property type="entry name" value="IG"/>
    <property type="match status" value="1"/>
</dbReference>
<dbReference type="InterPro" id="IPR013783">
    <property type="entry name" value="Ig-like_fold"/>
</dbReference>
<evidence type="ECO:0000313" key="9">
    <source>
        <dbReference type="Proteomes" id="UP000001811"/>
    </source>
</evidence>
<keyword evidence="6" id="KW-1133">Transmembrane helix</keyword>
<reference evidence="8" key="3">
    <citation type="submission" date="2025-09" db="UniProtKB">
        <authorList>
            <consortium name="Ensembl"/>
        </authorList>
    </citation>
    <scope>IDENTIFICATION</scope>
    <source>
        <strain evidence="8">Thorbecke</strain>
    </source>
</reference>
<dbReference type="SUPFAM" id="SSF48726">
    <property type="entry name" value="Immunoglobulin"/>
    <property type="match status" value="1"/>
</dbReference>
<dbReference type="Proteomes" id="UP000001811">
    <property type="component" value="Unplaced"/>
</dbReference>
<evidence type="ECO:0000259" key="7">
    <source>
        <dbReference type="PROSITE" id="PS50835"/>
    </source>
</evidence>
<dbReference type="PANTHER" id="PTHR11860:SF117">
    <property type="entry name" value="PROTEIN CD300H"/>
    <property type="match status" value="1"/>
</dbReference>
<accession>A0A5F9CYN0</accession>
<keyword evidence="5" id="KW-1015">Disulfide bond</keyword>
<dbReference type="Bgee" id="ENSOCUG00000023778">
    <property type="expression patterns" value="Expressed in blood and 15 other cell types or tissues"/>
</dbReference>
<keyword evidence="3" id="KW-0732">Signal</keyword>
<feature type="transmembrane region" description="Helical" evidence="6">
    <location>
        <begin position="211"/>
        <end position="234"/>
    </location>
</feature>
<dbReference type="InterPro" id="IPR007110">
    <property type="entry name" value="Ig-like_dom"/>
</dbReference>
<comment type="subcellular location">
    <subcellularLocation>
        <location evidence="1">Cell membrane</location>
        <topology evidence="1">Single-pass type I membrane protein</topology>
    </subcellularLocation>
</comment>
<keyword evidence="2 6" id="KW-0812">Transmembrane</keyword>
<dbReference type="PANTHER" id="PTHR11860">
    <property type="entry name" value="POLYMERIC-IMMUNOGLOBULIN RECEPTOR"/>
    <property type="match status" value="1"/>
</dbReference>
<dbReference type="InterPro" id="IPR036179">
    <property type="entry name" value="Ig-like_dom_sf"/>
</dbReference>
<dbReference type="Ensembl" id="ENSOCUT00000036689.1">
    <property type="protein sequence ID" value="ENSOCUP00000038920.1"/>
    <property type="gene ID" value="ENSOCUG00000023778.3"/>
</dbReference>
<evidence type="ECO:0000256" key="5">
    <source>
        <dbReference type="ARBA" id="ARBA00023157"/>
    </source>
</evidence>
<reference evidence="8 9" key="1">
    <citation type="journal article" date="2011" name="Nature">
        <title>A high-resolution map of human evolutionary constraint using 29 mammals.</title>
        <authorList>
            <person name="Lindblad-Toh K."/>
            <person name="Garber M."/>
            <person name="Zuk O."/>
            <person name="Lin M.F."/>
            <person name="Parker B.J."/>
            <person name="Washietl S."/>
            <person name="Kheradpour P."/>
            <person name="Ernst J."/>
            <person name="Jordan G."/>
            <person name="Mauceli E."/>
            <person name="Ward L.D."/>
            <person name="Lowe C.B."/>
            <person name="Holloway A.K."/>
            <person name="Clamp M."/>
            <person name="Gnerre S."/>
            <person name="Alfoldi J."/>
            <person name="Beal K."/>
            <person name="Chang J."/>
            <person name="Clawson H."/>
            <person name="Cuff J."/>
            <person name="Di Palma F."/>
            <person name="Fitzgerald S."/>
            <person name="Flicek P."/>
            <person name="Guttman M."/>
            <person name="Hubisz M.J."/>
            <person name="Jaffe D.B."/>
            <person name="Jungreis I."/>
            <person name="Kent W.J."/>
            <person name="Kostka D."/>
            <person name="Lara M."/>
            <person name="Martins A.L."/>
            <person name="Massingham T."/>
            <person name="Moltke I."/>
            <person name="Raney B.J."/>
            <person name="Rasmussen M.D."/>
            <person name="Robinson J."/>
            <person name="Stark A."/>
            <person name="Vilella A.J."/>
            <person name="Wen J."/>
            <person name="Xie X."/>
            <person name="Zody M.C."/>
            <person name="Baldwin J."/>
            <person name="Bloom T."/>
            <person name="Chin C.W."/>
            <person name="Heiman D."/>
            <person name="Nicol R."/>
            <person name="Nusbaum C."/>
            <person name="Young S."/>
            <person name="Wilkinson J."/>
            <person name="Worley K.C."/>
            <person name="Kovar C.L."/>
            <person name="Muzny D.M."/>
            <person name="Gibbs R.A."/>
            <person name="Cree A."/>
            <person name="Dihn H.H."/>
            <person name="Fowler G."/>
            <person name="Jhangiani S."/>
            <person name="Joshi V."/>
            <person name="Lee S."/>
            <person name="Lewis L.R."/>
            <person name="Nazareth L.V."/>
            <person name="Okwuonu G."/>
            <person name="Santibanez J."/>
            <person name="Warren W.C."/>
            <person name="Mardis E.R."/>
            <person name="Weinstock G.M."/>
            <person name="Wilson R.K."/>
            <person name="Delehaunty K."/>
            <person name="Dooling D."/>
            <person name="Fronik C."/>
            <person name="Fulton L."/>
            <person name="Fulton B."/>
            <person name="Graves T."/>
            <person name="Minx P."/>
            <person name="Sodergren E."/>
            <person name="Birney E."/>
            <person name="Margulies E.H."/>
            <person name="Herrero J."/>
            <person name="Green E.D."/>
            <person name="Haussler D."/>
            <person name="Siepel A."/>
            <person name="Goldman N."/>
            <person name="Pollard K.S."/>
            <person name="Pedersen J.S."/>
            <person name="Lander E.S."/>
            <person name="Kellis M."/>
        </authorList>
    </citation>
    <scope>NUCLEOTIDE SEQUENCE [LARGE SCALE GENOMIC DNA]</scope>
    <source>
        <strain evidence="9">Thorbecke</strain>
    </source>
</reference>
<dbReference type="GO" id="GO:0004888">
    <property type="term" value="F:transmembrane signaling receptor activity"/>
    <property type="evidence" value="ECO:0007669"/>
    <property type="project" value="TreeGrafter"/>
</dbReference>
<dbReference type="SMR" id="A0A5F9CYN0"/>
<evidence type="ECO:0000256" key="2">
    <source>
        <dbReference type="ARBA" id="ARBA00022692"/>
    </source>
</evidence>
<feature type="domain" description="Ig-like" evidence="7">
    <location>
        <begin position="40"/>
        <end position="158"/>
    </location>
</feature>
<evidence type="ECO:0000256" key="6">
    <source>
        <dbReference type="SAM" id="Phobius"/>
    </source>
</evidence>
<dbReference type="InterPro" id="IPR050671">
    <property type="entry name" value="CD300_family_receptors"/>
</dbReference>
<dbReference type="STRING" id="9986.ENSOCUP00000038920"/>
<sequence length="384" mass="40817">MAQRKAEVGPQPAVVQEPGTAAGAACVGGMTPRGRAMGLPSALLLLWVPGCFCLSGPSTVSGTEGGSLSVQCRYQEEHRTRAKFWCSHPCLPEQEIVKTKLPEVEARSGRVSIRDHPANLTFTVTLENLSIEDAGTYQCGVDEPWKRDTFFLVTVCVSLAPTTSPTPAGVTAAKTVTTTAQVSAVSSTTLAPVTPSSQEDSQWGPGPGLPVTLSLLALLLLLLAGTSLLAWRILRRPVKGGQHSEPPQSTGQVVVQSEPYYANLELQPQRLREEPAPTRPAEVEYSTVVSARARAGPCTEQGVPWWLEQAQRDMIPASPGQGCAEEGQVCGQSLVSLQLRAWGGDDRATEWPESAPGTKHLPCSADRGQSLRFLSASIPSCCSV</sequence>
<name>A0A5F9CYN0_RABIT</name>
<dbReference type="GeneTree" id="ENSGT00940000163981"/>
<reference evidence="8" key="2">
    <citation type="submission" date="2025-08" db="UniProtKB">
        <authorList>
            <consortium name="Ensembl"/>
        </authorList>
    </citation>
    <scope>IDENTIFICATION</scope>
    <source>
        <strain evidence="8">Thorbecke</strain>
    </source>
</reference>
<evidence type="ECO:0000256" key="1">
    <source>
        <dbReference type="ARBA" id="ARBA00004251"/>
    </source>
</evidence>
<dbReference type="InterPro" id="IPR013106">
    <property type="entry name" value="Ig_V-set"/>
</dbReference>
<dbReference type="AlphaFoldDB" id="A0A5F9CYN0"/>
<evidence type="ECO:0000313" key="8">
    <source>
        <dbReference type="Ensembl" id="ENSOCUP00000038920.1"/>
    </source>
</evidence>
<dbReference type="PROSITE" id="PS50835">
    <property type="entry name" value="IG_LIKE"/>
    <property type="match status" value="1"/>
</dbReference>
<organism evidence="8 9">
    <name type="scientific">Oryctolagus cuniculus</name>
    <name type="common">Rabbit</name>
    <dbReference type="NCBI Taxonomy" id="9986"/>
    <lineage>
        <taxon>Eukaryota</taxon>
        <taxon>Metazoa</taxon>
        <taxon>Chordata</taxon>
        <taxon>Craniata</taxon>
        <taxon>Vertebrata</taxon>
        <taxon>Euteleostomi</taxon>
        <taxon>Mammalia</taxon>
        <taxon>Eutheria</taxon>
        <taxon>Euarchontoglires</taxon>
        <taxon>Glires</taxon>
        <taxon>Lagomorpha</taxon>
        <taxon>Leporidae</taxon>
        <taxon>Oryctolagus</taxon>
    </lineage>
</organism>
<dbReference type="FunCoup" id="A0A5F9CYN0">
    <property type="interactions" value="336"/>
</dbReference>
<dbReference type="Pfam" id="PF07686">
    <property type="entry name" value="V-set"/>
    <property type="match status" value="1"/>
</dbReference>
<protein>
    <recommendedName>
        <fullName evidence="7">Ig-like domain-containing protein</fullName>
    </recommendedName>
</protein>
<keyword evidence="4 6" id="KW-0472">Membrane</keyword>
<keyword evidence="9" id="KW-1185">Reference proteome</keyword>
<dbReference type="InterPro" id="IPR003599">
    <property type="entry name" value="Ig_sub"/>
</dbReference>
<dbReference type="FunFam" id="2.60.40.10:FF:000370">
    <property type="entry name" value="CMRF35-like molecule 1"/>
    <property type="match status" value="1"/>
</dbReference>
<dbReference type="GO" id="GO:0005886">
    <property type="term" value="C:plasma membrane"/>
    <property type="evidence" value="ECO:0007669"/>
    <property type="project" value="UniProtKB-SubCell"/>
</dbReference>
<dbReference type="Pfam" id="PF15330">
    <property type="entry name" value="SIT"/>
    <property type="match status" value="1"/>
</dbReference>